<dbReference type="Proteomes" id="UP000619457">
    <property type="component" value="Unassembled WGS sequence"/>
</dbReference>
<reference evidence="2" key="2">
    <citation type="submission" date="2020-09" db="EMBL/GenBank/DDBJ databases">
        <authorList>
            <person name="Sun Q."/>
            <person name="Kim S."/>
        </authorList>
    </citation>
    <scope>NUCLEOTIDE SEQUENCE</scope>
    <source>
        <strain evidence="2">KCTC 12368</strain>
    </source>
</reference>
<comment type="caution">
    <text evidence="2">The sequence shown here is derived from an EMBL/GenBank/DDBJ whole genome shotgun (WGS) entry which is preliminary data.</text>
</comment>
<evidence type="ECO:0008006" key="4">
    <source>
        <dbReference type="Google" id="ProtNLM"/>
    </source>
</evidence>
<feature type="transmembrane region" description="Helical" evidence="1">
    <location>
        <begin position="7"/>
        <end position="25"/>
    </location>
</feature>
<dbReference type="SUPFAM" id="SSF49363">
    <property type="entry name" value="Purple acid phosphatase, N-terminal domain"/>
    <property type="match status" value="1"/>
</dbReference>
<dbReference type="GO" id="GO:0004062">
    <property type="term" value="F:aryl sulfotransferase activity"/>
    <property type="evidence" value="ECO:0007669"/>
    <property type="project" value="InterPro"/>
</dbReference>
<dbReference type="Pfam" id="PF05935">
    <property type="entry name" value="Arylsulfotrans"/>
    <property type="match status" value="1"/>
</dbReference>
<dbReference type="GO" id="GO:0003993">
    <property type="term" value="F:acid phosphatase activity"/>
    <property type="evidence" value="ECO:0007669"/>
    <property type="project" value="InterPro"/>
</dbReference>
<dbReference type="PANTHER" id="PTHR35340:SF5">
    <property type="entry name" value="ASST-DOMAIN-CONTAINING PROTEIN"/>
    <property type="match status" value="1"/>
</dbReference>
<name>A0A918PLD3_9BACT</name>
<keyword evidence="1" id="KW-1133">Transmembrane helix</keyword>
<dbReference type="SUPFAM" id="SSF50998">
    <property type="entry name" value="Quinoprotein alcohol dehydrogenase-like"/>
    <property type="match status" value="1"/>
</dbReference>
<dbReference type="PANTHER" id="PTHR35340">
    <property type="entry name" value="PQQ ENZYME REPEAT PROTEIN-RELATED"/>
    <property type="match status" value="1"/>
</dbReference>
<proteinExistence type="predicted"/>
<gene>
    <name evidence="2" type="ORF">GCM10007049_03600</name>
</gene>
<evidence type="ECO:0000313" key="2">
    <source>
        <dbReference type="EMBL" id="GGZ14876.1"/>
    </source>
</evidence>
<reference evidence="2" key="1">
    <citation type="journal article" date="2014" name="Int. J. Syst. Evol. Microbiol.">
        <title>Complete genome sequence of Corynebacterium casei LMG S-19264T (=DSM 44701T), isolated from a smear-ripened cheese.</title>
        <authorList>
            <consortium name="US DOE Joint Genome Institute (JGI-PGF)"/>
            <person name="Walter F."/>
            <person name="Albersmeier A."/>
            <person name="Kalinowski J."/>
            <person name="Ruckert C."/>
        </authorList>
    </citation>
    <scope>NUCLEOTIDE SEQUENCE</scope>
    <source>
        <strain evidence="2">KCTC 12368</strain>
    </source>
</reference>
<keyword evidence="1" id="KW-0472">Membrane</keyword>
<evidence type="ECO:0000256" key="1">
    <source>
        <dbReference type="SAM" id="Phobius"/>
    </source>
</evidence>
<organism evidence="2 3">
    <name type="scientific">Echinicola pacifica</name>
    <dbReference type="NCBI Taxonomy" id="346377"/>
    <lineage>
        <taxon>Bacteria</taxon>
        <taxon>Pseudomonadati</taxon>
        <taxon>Bacteroidota</taxon>
        <taxon>Cytophagia</taxon>
        <taxon>Cytophagales</taxon>
        <taxon>Cyclobacteriaceae</taxon>
        <taxon>Echinicola</taxon>
    </lineage>
</organism>
<protein>
    <recommendedName>
        <fullName evidence="4">Arylsulfotransferase (ASST)</fullName>
    </recommendedName>
</protein>
<dbReference type="InterPro" id="IPR053143">
    <property type="entry name" value="Arylsulfate_ST"/>
</dbReference>
<evidence type="ECO:0000313" key="3">
    <source>
        <dbReference type="Proteomes" id="UP000619457"/>
    </source>
</evidence>
<dbReference type="InterPro" id="IPR010262">
    <property type="entry name" value="Arylsulfotransferase_bact"/>
</dbReference>
<dbReference type="InterPro" id="IPR011047">
    <property type="entry name" value="Quinoprotein_ADH-like_sf"/>
</dbReference>
<accession>A0A918PLD3</accession>
<dbReference type="AlphaFoldDB" id="A0A918PLD3"/>
<keyword evidence="3" id="KW-1185">Reference proteome</keyword>
<dbReference type="InterPro" id="IPR015943">
    <property type="entry name" value="WD40/YVTN_repeat-like_dom_sf"/>
</dbReference>
<dbReference type="Gene3D" id="2.130.10.10">
    <property type="entry name" value="YVTN repeat-like/Quinoprotein amine dehydrogenase"/>
    <property type="match status" value="1"/>
</dbReference>
<dbReference type="EMBL" id="BMWX01000001">
    <property type="protein sequence ID" value="GGZ14876.1"/>
    <property type="molecule type" value="Genomic_DNA"/>
</dbReference>
<sequence length="499" mass="57319">MIMRKTSIVILLVGIVLGGFGFLYYSTNNVRILKVELKSPDNSALKEDIHISLSTPSSLKIEYWKKGDPVKYSSPVTNKKVDHVVHLLLLEPNTTYEYRIVIDNWINKSTDIFSFETREASSWMVHEWIKEDKPHDKTALGDGLVMLCYRGYPGYIAMVDGEGTVRWYWQAEKLGVRLATITPRNTILALLAPARKDEFKKVKNNDKPDVASYYLRTGRIGFVGGTEIAEIDLEGNVLWQTNLEEKEIVFHHDLRMTEDSRIMSIYRDYKLYDLPDTQSELDTLWGDGVMIMDTLGNVTDKWSAWNVWDIASDERIKEYSGDRFHFNSVALDAEGDYLLSTPIENQIWKVDSHTGEIVWKLGKGGDFEMDSSAYFHFQHAAHINKDGDLMLFDNGDFSPNDTSKVNKLSRSLSFKLDTINMKAELQMETVLPKEYYTSRMGSTFLMPNEHILQTISKTGVTVISDQNGKVLWTLNSHFIPYKAEYVPSTVWNQYFKIEN</sequence>
<keyword evidence="1" id="KW-0812">Transmembrane</keyword>
<dbReference type="InterPro" id="IPR008963">
    <property type="entry name" value="Purple_acid_Pase-like_N"/>
</dbReference>
<dbReference type="GO" id="GO:0046872">
    <property type="term" value="F:metal ion binding"/>
    <property type="evidence" value="ECO:0007669"/>
    <property type="project" value="InterPro"/>
</dbReference>